<organism evidence="6 7">
    <name type="scientific">Salmonella enterica I</name>
    <dbReference type="NCBI Taxonomy" id="59201"/>
    <lineage>
        <taxon>Bacteria</taxon>
        <taxon>Pseudomonadati</taxon>
        <taxon>Pseudomonadota</taxon>
        <taxon>Gammaproteobacteria</taxon>
        <taxon>Enterobacterales</taxon>
        <taxon>Enterobacteriaceae</taxon>
        <taxon>Salmonella</taxon>
    </lineage>
</organism>
<keyword evidence="3" id="KW-0274">FAD</keyword>
<dbReference type="Proteomes" id="UP000269208">
    <property type="component" value="Chromosome"/>
</dbReference>
<sequence>MGVTALKTAFRPLPAKCPTAINITASRRRNDELKIGKHNGGQLIQAPEERKPFAAVASDGAEAFPFLRNVLPGIGGCLHGAACTYDNSPDEDFIIDTLPGHENTLVITGLSGHGFKFAPVLGEIAADFALGKTPSFDLTPFRLSRFSQ</sequence>
<evidence type="ECO:0000313" key="7">
    <source>
        <dbReference type="Proteomes" id="UP000269208"/>
    </source>
</evidence>
<evidence type="ECO:0000256" key="3">
    <source>
        <dbReference type="ARBA" id="ARBA00022827"/>
    </source>
</evidence>
<evidence type="ECO:0000256" key="4">
    <source>
        <dbReference type="ARBA" id="ARBA00023002"/>
    </source>
</evidence>
<evidence type="ECO:0000259" key="5">
    <source>
        <dbReference type="Pfam" id="PF01266"/>
    </source>
</evidence>
<keyword evidence="2" id="KW-0285">Flavoprotein</keyword>
<protein>
    <submittedName>
        <fullName evidence="6">Sarcosine oxidase</fullName>
        <ecNumber evidence="6">1.5.3.-</ecNumber>
        <ecNumber evidence="6">1.5.3.1</ecNumber>
    </submittedName>
</protein>
<gene>
    <name evidence="6" type="primary">solA_3</name>
    <name evidence="6" type="ORF">NCTC6754_06659</name>
</gene>
<dbReference type="EC" id="1.5.3.1" evidence="6"/>
<dbReference type="Gene3D" id="3.30.9.10">
    <property type="entry name" value="D-Amino Acid Oxidase, subunit A, domain 2"/>
    <property type="match status" value="1"/>
</dbReference>
<evidence type="ECO:0000313" key="6">
    <source>
        <dbReference type="EMBL" id="VEB60866.1"/>
    </source>
</evidence>
<proteinExistence type="predicted"/>
<dbReference type="GO" id="GO:0005829">
    <property type="term" value="C:cytosol"/>
    <property type="evidence" value="ECO:0007669"/>
    <property type="project" value="TreeGrafter"/>
</dbReference>
<dbReference type="SUPFAM" id="SSF51905">
    <property type="entry name" value="FAD/NAD(P)-binding domain"/>
    <property type="match status" value="1"/>
</dbReference>
<comment type="cofactor">
    <cofactor evidence="1">
        <name>FAD</name>
        <dbReference type="ChEBI" id="CHEBI:57692"/>
    </cofactor>
</comment>
<evidence type="ECO:0000256" key="2">
    <source>
        <dbReference type="ARBA" id="ARBA00022630"/>
    </source>
</evidence>
<dbReference type="InterPro" id="IPR036188">
    <property type="entry name" value="FAD/NAD-bd_sf"/>
</dbReference>
<dbReference type="SUPFAM" id="SSF54373">
    <property type="entry name" value="FAD-linked reductases, C-terminal domain"/>
    <property type="match status" value="1"/>
</dbReference>
<dbReference type="Gene3D" id="3.50.50.60">
    <property type="entry name" value="FAD/NAD(P)-binding domain"/>
    <property type="match status" value="1"/>
</dbReference>
<keyword evidence="4 6" id="KW-0560">Oxidoreductase</keyword>
<dbReference type="EC" id="1.5.3.-" evidence="6"/>
<dbReference type="InterPro" id="IPR045170">
    <property type="entry name" value="MTOX"/>
</dbReference>
<feature type="domain" description="FAD dependent oxidoreductase" evidence="5">
    <location>
        <begin position="23"/>
        <end position="127"/>
    </location>
</feature>
<dbReference type="PANTHER" id="PTHR10961:SF7">
    <property type="entry name" value="FAD DEPENDENT OXIDOREDUCTASE DOMAIN-CONTAINING PROTEIN"/>
    <property type="match status" value="1"/>
</dbReference>
<name>A0A3S4JG73_SALET</name>
<dbReference type="Pfam" id="PF01266">
    <property type="entry name" value="DAO"/>
    <property type="match status" value="1"/>
</dbReference>
<reference evidence="6 7" key="1">
    <citation type="submission" date="2018-12" db="EMBL/GenBank/DDBJ databases">
        <authorList>
            <consortium name="Pathogen Informatics"/>
        </authorList>
    </citation>
    <scope>NUCLEOTIDE SEQUENCE [LARGE SCALE GENOMIC DNA]</scope>
    <source>
        <strain evidence="6 7">NCTC6754</strain>
    </source>
</reference>
<accession>A0A3S4JG73</accession>
<dbReference type="AlphaFoldDB" id="A0A3S4JG73"/>
<dbReference type="PANTHER" id="PTHR10961">
    <property type="entry name" value="PEROXISOMAL SARCOSINE OXIDASE"/>
    <property type="match status" value="1"/>
</dbReference>
<evidence type="ECO:0000256" key="1">
    <source>
        <dbReference type="ARBA" id="ARBA00001974"/>
    </source>
</evidence>
<dbReference type="GO" id="GO:0008115">
    <property type="term" value="F:sarcosine oxidase activity"/>
    <property type="evidence" value="ECO:0007669"/>
    <property type="project" value="UniProtKB-EC"/>
</dbReference>
<dbReference type="EMBL" id="LR134190">
    <property type="protein sequence ID" value="VEB60866.1"/>
    <property type="molecule type" value="Genomic_DNA"/>
</dbReference>
<dbReference type="InterPro" id="IPR006076">
    <property type="entry name" value="FAD-dep_OxRdtase"/>
</dbReference>
<dbReference type="GO" id="GO:0050660">
    <property type="term" value="F:flavin adenine dinucleotide binding"/>
    <property type="evidence" value="ECO:0007669"/>
    <property type="project" value="InterPro"/>
</dbReference>